<protein>
    <submittedName>
        <fullName evidence="1">Uncharacterized protein</fullName>
    </submittedName>
</protein>
<dbReference type="AlphaFoldDB" id="A0A5Q2N8Q1"/>
<dbReference type="EMBL" id="CP045875">
    <property type="protein sequence ID" value="QGG48875.1"/>
    <property type="molecule type" value="Genomic_DNA"/>
</dbReference>
<evidence type="ECO:0000313" key="2">
    <source>
        <dbReference type="Proteomes" id="UP000366051"/>
    </source>
</evidence>
<name>A0A5Q2N8Q1_9FIRM</name>
<evidence type="ECO:0000313" key="1">
    <source>
        <dbReference type="EMBL" id="QGG48875.1"/>
    </source>
</evidence>
<gene>
    <name evidence="1" type="ORF">FTV88_2786</name>
</gene>
<dbReference type="Proteomes" id="UP000366051">
    <property type="component" value="Chromosome"/>
</dbReference>
<keyword evidence="2" id="KW-1185">Reference proteome</keyword>
<accession>A0A5Q2N8Q1</accession>
<reference evidence="2" key="1">
    <citation type="submission" date="2019-11" db="EMBL/GenBank/DDBJ databases">
        <title>Genome sequence of Heliorestis convoluta strain HH, an alkaliphilic and minimalistic phototrophic bacterium from a soda lake in Egypt.</title>
        <authorList>
            <person name="Dewey E.D."/>
            <person name="Stokes L.M."/>
            <person name="Burchell B.M."/>
            <person name="Shaffer K.N."/>
            <person name="Huntington A.M."/>
            <person name="Baker J.M."/>
            <person name="Nadendla S."/>
            <person name="Giglio M.G."/>
            <person name="Touchman J.W."/>
            <person name="Blankenship R.E."/>
            <person name="Madigan M.T."/>
            <person name="Sattley W.M."/>
        </authorList>
    </citation>
    <scope>NUCLEOTIDE SEQUENCE [LARGE SCALE GENOMIC DNA]</scope>
    <source>
        <strain evidence="2">HH</strain>
    </source>
</reference>
<dbReference type="KEGG" id="hcv:FTV88_2786"/>
<organism evidence="1 2">
    <name type="scientific">Heliorestis convoluta</name>
    <dbReference type="NCBI Taxonomy" id="356322"/>
    <lineage>
        <taxon>Bacteria</taxon>
        <taxon>Bacillati</taxon>
        <taxon>Bacillota</taxon>
        <taxon>Clostridia</taxon>
        <taxon>Eubacteriales</taxon>
        <taxon>Heliobacteriaceae</taxon>
        <taxon>Heliorestis</taxon>
    </lineage>
</organism>
<proteinExistence type="predicted"/>
<sequence length="40" mass="4531">MVFNFVFRGTVIEPDNILLKEKALSLLSNYQKAGEICESL</sequence>